<dbReference type="AlphaFoldDB" id="A0A5B7G5I8"/>
<organism evidence="1 2">
    <name type="scientific">Portunus trituberculatus</name>
    <name type="common">Swimming crab</name>
    <name type="synonym">Neptunus trituberculatus</name>
    <dbReference type="NCBI Taxonomy" id="210409"/>
    <lineage>
        <taxon>Eukaryota</taxon>
        <taxon>Metazoa</taxon>
        <taxon>Ecdysozoa</taxon>
        <taxon>Arthropoda</taxon>
        <taxon>Crustacea</taxon>
        <taxon>Multicrustacea</taxon>
        <taxon>Malacostraca</taxon>
        <taxon>Eumalacostraca</taxon>
        <taxon>Eucarida</taxon>
        <taxon>Decapoda</taxon>
        <taxon>Pleocyemata</taxon>
        <taxon>Brachyura</taxon>
        <taxon>Eubrachyura</taxon>
        <taxon>Portunoidea</taxon>
        <taxon>Portunidae</taxon>
        <taxon>Portuninae</taxon>
        <taxon>Portunus</taxon>
    </lineage>
</organism>
<reference evidence="1 2" key="1">
    <citation type="submission" date="2019-05" db="EMBL/GenBank/DDBJ databases">
        <title>Another draft genome of Portunus trituberculatus and its Hox gene families provides insights of decapod evolution.</title>
        <authorList>
            <person name="Jeong J.-H."/>
            <person name="Song I."/>
            <person name="Kim S."/>
            <person name="Choi T."/>
            <person name="Kim D."/>
            <person name="Ryu S."/>
            <person name="Kim W."/>
        </authorList>
    </citation>
    <scope>NUCLEOTIDE SEQUENCE [LARGE SCALE GENOMIC DNA]</scope>
    <source>
        <tissue evidence="1">Muscle</tissue>
    </source>
</reference>
<protein>
    <submittedName>
        <fullName evidence="1">Uncharacterized protein</fullName>
    </submittedName>
</protein>
<sequence>MSMHGYDAPSSSRNLFGTRASLDIAFRGPSSEVFEKSKIKRYNILYDSYGTWLPLQ</sequence>
<gene>
    <name evidence="1" type="ORF">E2C01_049193</name>
</gene>
<accession>A0A5B7G5I8</accession>
<proteinExistence type="predicted"/>
<comment type="caution">
    <text evidence="1">The sequence shown here is derived from an EMBL/GenBank/DDBJ whole genome shotgun (WGS) entry which is preliminary data.</text>
</comment>
<name>A0A5B7G5I8_PORTR</name>
<evidence type="ECO:0000313" key="2">
    <source>
        <dbReference type="Proteomes" id="UP000324222"/>
    </source>
</evidence>
<evidence type="ECO:0000313" key="1">
    <source>
        <dbReference type="EMBL" id="MPC55261.1"/>
    </source>
</evidence>
<keyword evidence="2" id="KW-1185">Reference proteome</keyword>
<dbReference type="EMBL" id="VSRR010013028">
    <property type="protein sequence ID" value="MPC55261.1"/>
    <property type="molecule type" value="Genomic_DNA"/>
</dbReference>
<dbReference type="Proteomes" id="UP000324222">
    <property type="component" value="Unassembled WGS sequence"/>
</dbReference>